<comment type="subcellular location">
    <subcellularLocation>
        <location evidence="2 19">Golgi apparatus membrane</location>
        <topology evidence="2 19">Single-pass type II membrane protein</topology>
    </subcellularLocation>
</comment>
<feature type="region of interest" description="Disordered" evidence="20">
    <location>
        <begin position="1"/>
        <end position="21"/>
    </location>
</feature>
<dbReference type="GO" id="GO:0050650">
    <property type="term" value="P:chondroitin sulfate proteoglycan biosynthetic process"/>
    <property type="evidence" value="ECO:0007669"/>
    <property type="project" value="TreeGrafter"/>
</dbReference>
<dbReference type="Pfam" id="PF03360">
    <property type="entry name" value="Glyco_transf_43"/>
    <property type="match status" value="1"/>
</dbReference>
<evidence type="ECO:0000256" key="16">
    <source>
        <dbReference type="PIRSR" id="PIRSR605027-1"/>
    </source>
</evidence>
<dbReference type="SUPFAM" id="SSF53448">
    <property type="entry name" value="Nucleotide-diphospho-sugar transferases"/>
    <property type="match status" value="1"/>
</dbReference>
<feature type="active site" description="Proton donor/acceptor" evidence="16">
    <location>
        <position position="366"/>
    </location>
</feature>
<keyword evidence="21" id="KW-1185">Reference proteome</keyword>
<evidence type="ECO:0000256" key="2">
    <source>
        <dbReference type="ARBA" id="ARBA00004323"/>
    </source>
</evidence>
<dbReference type="FunFam" id="3.90.550.10:FF:000044">
    <property type="entry name" value="Galactosylgalactosylxylosylprotein 3-beta-glucuronosyltransferase"/>
    <property type="match status" value="1"/>
</dbReference>
<keyword evidence="8 17" id="KW-0479">Metal-binding</keyword>
<comment type="catalytic activity">
    <reaction evidence="15 19">
        <text>3-O-(beta-D-galactosyl-(1-&gt;3)-beta-D-galactosyl-(1-&gt;4)-beta-D-xylosyl)-L-seryl-[protein] + UDP-alpha-D-glucuronate = 3-O-(beta-D-GlcA-(1-&gt;3)-beta-D-Gal-(1-&gt;3)-beta-D-Gal-(1-&gt;4)-beta-D-Xyl)-L-seryl-[protein] + UDP + H(+)</text>
        <dbReference type="Rhea" id="RHEA:24168"/>
        <dbReference type="Rhea" id="RHEA-COMP:12571"/>
        <dbReference type="Rhea" id="RHEA-COMP:12573"/>
        <dbReference type="ChEBI" id="CHEBI:15378"/>
        <dbReference type="ChEBI" id="CHEBI:58052"/>
        <dbReference type="ChEBI" id="CHEBI:58223"/>
        <dbReference type="ChEBI" id="CHEBI:132090"/>
        <dbReference type="ChEBI" id="CHEBI:132093"/>
        <dbReference type="EC" id="2.4.1.135"/>
    </reaction>
</comment>
<dbReference type="AlphaFoldDB" id="A0A9C6TR12"/>
<reference evidence="22" key="1">
    <citation type="submission" date="2025-08" db="UniProtKB">
        <authorList>
            <consortium name="RefSeq"/>
        </authorList>
    </citation>
    <scope>IDENTIFICATION</scope>
    <source>
        <tissue evidence="22">Whole organism</tissue>
    </source>
</reference>
<dbReference type="GO" id="GO:0046872">
    <property type="term" value="F:metal ion binding"/>
    <property type="evidence" value="ECO:0007669"/>
    <property type="project" value="UniProtKB-KW"/>
</dbReference>
<proteinExistence type="inferred from homology"/>
<evidence type="ECO:0000256" key="3">
    <source>
        <dbReference type="ARBA" id="ARBA00004922"/>
    </source>
</evidence>
<dbReference type="OrthoDB" id="675023at2759"/>
<dbReference type="CDD" id="cd00218">
    <property type="entry name" value="GlcAT-I"/>
    <property type="match status" value="1"/>
</dbReference>
<evidence type="ECO:0000256" key="7">
    <source>
        <dbReference type="ARBA" id="ARBA00022692"/>
    </source>
</evidence>
<evidence type="ECO:0000256" key="4">
    <source>
        <dbReference type="ARBA" id="ARBA00007706"/>
    </source>
</evidence>
<dbReference type="GO" id="GO:0000139">
    <property type="term" value="C:Golgi membrane"/>
    <property type="evidence" value="ECO:0007669"/>
    <property type="project" value="UniProtKB-SubCell"/>
</dbReference>
<keyword evidence="7" id="KW-0812">Transmembrane</keyword>
<keyword evidence="6 19" id="KW-0808">Transferase</keyword>
<dbReference type="Gene3D" id="3.90.550.10">
    <property type="entry name" value="Spore Coat Polysaccharide Biosynthesis Protein SpsA, Chain A"/>
    <property type="match status" value="1"/>
</dbReference>
<evidence type="ECO:0000256" key="8">
    <source>
        <dbReference type="ARBA" id="ARBA00022723"/>
    </source>
</evidence>
<protein>
    <recommendedName>
        <fullName evidence="5 19">Galactosylgalactosylxylosylprotein 3-beta-glucuronosyltransferase</fullName>
        <ecNumber evidence="5 19">2.4.1.135</ecNumber>
    </recommendedName>
</protein>
<dbReference type="PANTHER" id="PTHR10896">
    <property type="entry name" value="GALACTOSYLGALACTOSYLXYLOSYLPROTEIN 3-BETA-GLUCURONOSYLTRANSFERASE BETA-1,3-GLUCURONYLTRANSFERASE"/>
    <property type="match status" value="1"/>
</dbReference>
<evidence type="ECO:0000256" key="5">
    <source>
        <dbReference type="ARBA" id="ARBA00012641"/>
    </source>
</evidence>
<evidence type="ECO:0000256" key="19">
    <source>
        <dbReference type="RuleBase" id="RU363127"/>
    </source>
</evidence>
<sequence>MVTVSAPATPPPPAGAAGLAAAAAAATPPQPGSWGPWGHRLRALNSTRVHRMWLLMCAAALLVLAQYRVSTLLAAVPAAVPPALPAVRAVDAPPNEPPITPAPSPSAVTLDALEEAVRLSVERLAQNDDMAASLGARLLREVASHLQLHAPTAPPASCSQCADADVLPGRAAPRRGLHPLYVITPTYRRPEQLAELTRMAQTLLLVRNVQWLVIEDAKVPSKHVEQLLKRSGLLYQHLTAAMPEQYRKRRGAKPKGVAQRNRGLQWLRANASVGVFYFADDDNTYDVAIFDEIRSTKRVSMFPVGLCTKFGLSTPVVSSTGAFMGFYDGWLGGRKFPVDMAGFAVSVKFLHMRPKAIMPYVPGFEEDGFLRSLAPLEPKEIELKADNCTKVLVWHTQAKANAPSPPLDMVKYNQTNLAVLKTIIV</sequence>
<dbReference type="KEGG" id="foc:113205068"/>
<evidence type="ECO:0000313" key="22">
    <source>
        <dbReference type="RefSeq" id="XP_052121001.1"/>
    </source>
</evidence>
<keyword evidence="10" id="KW-1133">Transmembrane helix</keyword>
<keyword evidence="9 19" id="KW-0735">Signal-anchor</keyword>
<dbReference type="GeneID" id="113205068"/>
<evidence type="ECO:0000256" key="1">
    <source>
        <dbReference type="ARBA" id="ARBA00001936"/>
    </source>
</evidence>
<dbReference type="EC" id="2.4.1.135" evidence="5 19"/>
<dbReference type="Proteomes" id="UP000504606">
    <property type="component" value="Unplaced"/>
</dbReference>
<evidence type="ECO:0000256" key="9">
    <source>
        <dbReference type="ARBA" id="ARBA00022968"/>
    </source>
</evidence>
<dbReference type="GO" id="GO:0015018">
    <property type="term" value="F:galactosylgalactosylxylosylprotein 3-beta-glucuronosyltransferase activity"/>
    <property type="evidence" value="ECO:0007669"/>
    <property type="project" value="UniProtKB-UniRule"/>
</dbReference>
<evidence type="ECO:0000256" key="15">
    <source>
        <dbReference type="ARBA" id="ARBA00047979"/>
    </source>
</evidence>
<organism evidence="21 22">
    <name type="scientific">Frankliniella occidentalis</name>
    <name type="common">Western flower thrips</name>
    <name type="synonym">Euthrips occidentalis</name>
    <dbReference type="NCBI Taxonomy" id="133901"/>
    <lineage>
        <taxon>Eukaryota</taxon>
        <taxon>Metazoa</taxon>
        <taxon>Ecdysozoa</taxon>
        <taxon>Arthropoda</taxon>
        <taxon>Hexapoda</taxon>
        <taxon>Insecta</taxon>
        <taxon>Pterygota</taxon>
        <taxon>Neoptera</taxon>
        <taxon>Paraneoptera</taxon>
        <taxon>Thysanoptera</taxon>
        <taxon>Terebrantia</taxon>
        <taxon>Thripoidea</taxon>
        <taxon>Thripidae</taxon>
        <taxon>Frankliniella</taxon>
    </lineage>
</organism>
<dbReference type="GO" id="GO:0005975">
    <property type="term" value="P:carbohydrate metabolic process"/>
    <property type="evidence" value="ECO:0007669"/>
    <property type="project" value="TreeGrafter"/>
</dbReference>
<keyword evidence="12" id="KW-0472">Membrane</keyword>
<keyword evidence="11 19" id="KW-0333">Golgi apparatus</keyword>
<evidence type="ECO:0000256" key="14">
    <source>
        <dbReference type="ARBA" id="ARBA00023211"/>
    </source>
</evidence>
<evidence type="ECO:0000256" key="10">
    <source>
        <dbReference type="ARBA" id="ARBA00022989"/>
    </source>
</evidence>
<dbReference type="RefSeq" id="XP_052121001.1">
    <property type="nucleotide sequence ID" value="XM_052265041.1"/>
</dbReference>
<evidence type="ECO:0000256" key="20">
    <source>
        <dbReference type="SAM" id="MobiDB-lite"/>
    </source>
</evidence>
<name>A0A9C6TR12_FRAOC</name>
<evidence type="ECO:0000256" key="11">
    <source>
        <dbReference type="ARBA" id="ARBA00023034"/>
    </source>
</evidence>
<feature type="glycosylation site" description="N-linked (GlcNAc...) asparagine" evidence="18">
    <location>
        <position position="387"/>
    </location>
</feature>
<keyword evidence="14 17" id="KW-0464">Manganese</keyword>
<accession>A0A9C6TR12</accession>
<gene>
    <name evidence="22" type="primary">LOC113205068</name>
</gene>
<comment type="cofactor">
    <cofactor evidence="1 17 19">
        <name>Mn(2+)</name>
        <dbReference type="ChEBI" id="CHEBI:29035"/>
    </cofactor>
</comment>
<comment type="pathway">
    <text evidence="3 19">Protein modification; protein glycosylation.</text>
</comment>
<evidence type="ECO:0000256" key="17">
    <source>
        <dbReference type="PIRSR" id="PIRSR605027-3"/>
    </source>
</evidence>
<feature type="binding site" evidence="17">
    <location>
        <position position="282"/>
    </location>
    <ligand>
        <name>Mn(2+)</name>
        <dbReference type="ChEBI" id="CHEBI:29035"/>
    </ligand>
</feature>
<dbReference type="PANTHER" id="PTHR10896:SF50">
    <property type="entry name" value="GALACTOSYLGALACTOSYLXYLOSYLPROTEIN 3-BETA-GLUCURONOSYLTRANSFERASE P"/>
    <property type="match status" value="1"/>
</dbReference>
<evidence type="ECO:0000256" key="13">
    <source>
        <dbReference type="ARBA" id="ARBA00023180"/>
    </source>
</evidence>
<keyword evidence="13 18" id="KW-0325">Glycoprotein</keyword>
<dbReference type="InterPro" id="IPR029044">
    <property type="entry name" value="Nucleotide-diphossugar_trans"/>
</dbReference>
<comment type="similarity">
    <text evidence="4 19">Belongs to the glycosyltransferase 43 family.</text>
</comment>
<evidence type="ECO:0000313" key="21">
    <source>
        <dbReference type="Proteomes" id="UP000504606"/>
    </source>
</evidence>
<evidence type="ECO:0000256" key="6">
    <source>
        <dbReference type="ARBA" id="ARBA00022679"/>
    </source>
</evidence>
<dbReference type="InterPro" id="IPR005027">
    <property type="entry name" value="Glyco_trans_43"/>
</dbReference>
<evidence type="ECO:0000256" key="18">
    <source>
        <dbReference type="PIRSR" id="PIRSR605027-6"/>
    </source>
</evidence>
<evidence type="ECO:0000256" key="12">
    <source>
        <dbReference type="ARBA" id="ARBA00023136"/>
    </source>
</evidence>